<gene>
    <name evidence="1" type="ORF">BBI08_06450</name>
</gene>
<dbReference type="Proteomes" id="UP000092687">
    <property type="component" value="Chromosome"/>
</dbReference>
<dbReference type="STRING" id="1215089.BBI08_06450"/>
<dbReference type="KEGG" id="phc:BBI08_06450"/>
<accession>A0A1C7DQ21</accession>
<organism evidence="1 2">
    <name type="scientific">Planococcus halocryophilus</name>
    <dbReference type="NCBI Taxonomy" id="1215089"/>
    <lineage>
        <taxon>Bacteria</taxon>
        <taxon>Bacillati</taxon>
        <taxon>Bacillota</taxon>
        <taxon>Bacilli</taxon>
        <taxon>Bacillales</taxon>
        <taxon>Caryophanaceae</taxon>
        <taxon>Planococcus</taxon>
    </lineage>
</organism>
<dbReference type="AlphaFoldDB" id="A0A1C7DQ21"/>
<proteinExistence type="predicted"/>
<name>A0A1C7DQ21_9BACL</name>
<dbReference type="EMBL" id="CP016537">
    <property type="protein sequence ID" value="ANU13502.1"/>
    <property type="molecule type" value="Genomic_DNA"/>
</dbReference>
<evidence type="ECO:0000313" key="1">
    <source>
        <dbReference type="EMBL" id="ANU13502.1"/>
    </source>
</evidence>
<sequence length="62" mass="7258">MKKEEYIPLNELGQRQKELPGVFPVFKKIRRVDGELIGEVQAYSDEYGNRLEKNLGNKQNLH</sequence>
<evidence type="ECO:0000313" key="2">
    <source>
        <dbReference type="Proteomes" id="UP000092687"/>
    </source>
</evidence>
<dbReference type="RefSeq" id="WP_008497905.1">
    <property type="nucleotide sequence ID" value="NZ_CP016537.2"/>
</dbReference>
<keyword evidence="2" id="KW-1185">Reference proteome</keyword>
<reference evidence="1" key="1">
    <citation type="submission" date="2016-10" db="EMBL/GenBank/DDBJ databases">
        <authorList>
            <person name="de Groot N.N."/>
        </authorList>
    </citation>
    <scope>NUCLEOTIDE SEQUENCE</scope>
    <source>
        <strain evidence="1">DSM 24743</strain>
    </source>
</reference>
<protein>
    <submittedName>
        <fullName evidence="1">Uncharacterized protein</fullName>
    </submittedName>
</protein>